<accession>A0A7Z2GBM3</accession>
<dbReference type="Pfam" id="PF13561">
    <property type="entry name" value="adh_short_C2"/>
    <property type="match status" value="1"/>
</dbReference>
<reference evidence="4 5" key="1">
    <citation type="submission" date="2019-12" db="EMBL/GenBank/DDBJ databases">
        <title>Paraburkholderia acidiphila 7Q-K02 sp. nov and Paraburkholderia acidisoli DHF22 sp. nov., two strains isolated from forest soil.</title>
        <authorList>
            <person name="Gao Z."/>
            <person name="Qiu L."/>
        </authorList>
    </citation>
    <scope>NUCLEOTIDE SEQUENCE [LARGE SCALE GENOMIC DNA]</scope>
    <source>
        <strain evidence="4 5">7Q-K02</strain>
    </source>
</reference>
<protein>
    <submittedName>
        <fullName evidence="4">Glucose 1-dehydrogenase</fullName>
        <ecNumber evidence="4">1.1.1.47</ecNumber>
    </submittedName>
</protein>
<organism evidence="4 5">
    <name type="scientific">Paraburkholderia acidiphila</name>
    <dbReference type="NCBI Taxonomy" id="2571747"/>
    <lineage>
        <taxon>Bacteria</taxon>
        <taxon>Pseudomonadati</taxon>
        <taxon>Pseudomonadota</taxon>
        <taxon>Betaproteobacteria</taxon>
        <taxon>Burkholderiales</taxon>
        <taxon>Burkholderiaceae</taxon>
        <taxon>Paraburkholderia</taxon>
    </lineage>
</organism>
<keyword evidence="2 4" id="KW-0560">Oxidoreductase</keyword>
<evidence type="ECO:0000256" key="1">
    <source>
        <dbReference type="ARBA" id="ARBA00006484"/>
    </source>
</evidence>
<comment type="similarity">
    <text evidence="1">Belongs to the short-chain dehydrogenases/reductases (SDR) family.</text>
</comment>
<dbReference type="InterPro" id="IPR002347">
    <property type="entry name" value="SDR_fam"/>
</dbReference>
<keyword evidence="5" id="KW-1185">Reference proteome</keyword>
<dbReference type="PANTHER" id="PTHR24321:SF14">
    <property type="entry name" value="SHORT-CHAIN TYPE DEHYDROGENASE_REDUCTASE BLR2146-RELATED"/>
    <property type="match status" value="1"/>
</dbReference>
<dbReference type="PRINTS" id="PR00081">
    <property type="entry name" value="GDHRDH"/>
</dbReference>
<dbReference type="RefSeq" id="WP_158761674.1">
    <property type="nucleotide sequence ID" value="NZ_CP046911.1"/>
</dbReference>
<evidence type="ECO:0000256" key="2">
    <source>
        <dbReference type="ARBA" id="ARBA00023002"/>
    </source>
</evidence>
<dbReference type="InterPro" id="IPR057326">
    <property type="entry name" value="KR_dom"/>
</dbReference>
<sequence>MNPSFSFDFTSKIAIVTGGGSGIGKEVAARLVKGGARVVIGGRDEAKLREAAAQIDPSGANVRFHAGDIALPATAAALVGLATEAFGGVDILINNAGIFRPKAFLDVTEAEYDGFLDTILKGKFFMAQAAAKAMLKRGGGAIVQTGSLWALQAIGATPSAAYSAANAGVHALTRNLAIELAPSNIRINTVAPGVVETPVYRTFMTEDEVSKTLPGFNAFHPLGRNGQPADVAEAMLFLASPHASWITGTVLPVDGGVMAGRHA</sequence>
<dbReference type="PRINTS" id="PR00080">
    <property type="entry name" value="SDRFAMILY"/>
</dbReference>
<name>A0A7Z2GBM3_9BURK</name>
<dbReference type="AlphaFoldDB" id="A0A7Z2GBM3"/>
<feature type="domain" description="Ketoreductase" evidence="3">
    <location>
        <begin position="12"/>
        <end position="193"/>
    </location>
</feature>
<dbReference type="Proteomes" id="UP000434209">
    <property type="component" value="Chromosome 3"/>
</dbReference>
<dbReference type="GO" id="GO:0047936">
    <property type="term" value="F:glucose 1-dehydrogenase [NAD(P)+] activity"/>
    <property type="evidence" value="ECO:0007669"/>
    <property type="project" value="UniProtKB-EC"/>
</dbReference>
<evidence type="ECO:0000313" key="4">
    <source>
        <dbReference type="EMBL" id="QGZ58649.1"/>
    </source>
</evidence>
<evidence type="ECO:0000313" key="5">
    <source>
        <dbReference type="Proteomes" id="UP000434209"/>
    </source>
</evidence>
<proteinExistence type="inferred from homology"/>
<dbReference type="SUPFAM" id="SSF51735">
    <property type="entry name" value="NAD(P)-binding Rossmann-fold domains"/>
    <property type="match status" value="1"/>
</dbReference>
<evidence type="ECO:0000259" key="3">
    <source>
        <dbReference type="SMART" id="SM00822"/>
    </source>
</evidence>
<dbReference type="CDD" id="cd05233">
    <property type="entry name" value="SDR_c"/>
    <property type="match status" value="1"/>
</dbReference>
<dbReference type="EC" id="1.1.1.47" evidence="4"/>
<dbReference type="KEGG" id="pacp:FAZ97_27105"/>
<dbReference type="FunFam" id="3.40.50.720:FF:000084">
    <property type="entry name" value="Short-chain dehydrogenase reductase"/>
    <property type="match status" value="1"/>
</dbReference>
<dbReference type="NCBIfam" id="NF005559">
    <property type="entry name" value="PRK07231.1"/>
    <property type="match status" value="1"/>
</dbReference>
<dbReference type="InterPro" id="IPR036291">
    <property type="entry name" value="NAD(P)-bd_dom_sf"/>
</dbReference>
<dbReference type="SMART" id="SM00822">
    <property type="entry name" value="PKS_KR"/>
    <property type="match status" value="1"/>
</dbReference>
<gene>
    <name evidence="4" type="ORF">FAZ97_27105</name>
</gene>
<dbReference type="PANTHER" id="PTHR24321">
    <property type="entry name" value="DEHYDROGENASES, SHORT CHAIN"/>
    <property type="match status" value="1"/>
</dbReference>
<dbReference type="OrthoDB" id="9806974at2"/>
<dbReference type="Gene3D" id="3.40.50.720">
    <property type="entry name" value="NAD(P)-binding Rossmann-like Domain"/>
    <property type="match status" value="1"/>
</dbReference>
<dbReference type="EMBL" id="CP046911">
    <property type="protein sequence ID" value="QGZ58649.1"/>
    <property type="molecule type" value="Genomic_DNA"/>
</dbReference>